<reference evidence="2" key="1">
    <citation type="journal article" date="2023" name="Nat. Plants">
        <title>Single-cell RNA sequencing provides a high-resolution roadmap for understanding the multicellular compartmentation of specialized metabolism.</title>
        <authorList>
            <person name="Sun S."/>
            <person name="Shen X."/>
            <person name="Li Y."/>
            <person name="Li Y."/>
            <person name="Wang S."/>
            <person name="Li R."/>
            <person name="Zhang H."/>
            <person name="Shen G."/>
            <person name="Guo B."/>
            <person name="Wei J."/>
            <person name="Xu J."/>
            <person name="St-Pierre B."/>
            <person name="Chen S."/>
            <person name="Sun C."/>
        </authorList>
    </citation>
    <scope>NUCLEOTIDE SEQUENCE [LARGE SCALE GENOMIC DNA]</scope>
</reference>
<keyword evidence="2" id="KW-1185">Reference proteome</keyword>
<gene>
    <name evidence="1" type="ORF">M9H77_20659</name>
</gene>
<sequence length="303" mass="34121">MAQAILQSSSVTAFSSSSRDLRSNSAKPTTIFGTQLRLLETKQSHFRISNSSQSNSDLRLKKEPLSISEEIISNEQKLKENECDLFSEMKQRFLSFKRNSYLENLERFEKLAKGQAPKFMVVACADSRVCPSRILGFQPGEAFVVRNVANLVPPYESGPSETNAALEFAVNSLEVENILIVGHSCCGGIRALMSMHDDTSPSSFITNWVAVGKPARVSTKAAVSNLKFDQQCRHCEKESINQSLLNLLTYPWVYEKARKGMLSIHGGYYDFVECSFEKWTLDPERSRSKLDGGYPIKNREYWS</sequence>
<dbReference type="EMBL" id="CM044705">
    <property type="protein sequence ID" value="KAI5661336.1"/>
    <property type="molecule type" value="Genomic_DNA"/>
</dbReference>
<proteinExistence type="predicted"/>
<evidence type="ECO:0000313" key="1">
    <source>
        <dbReference type="EMBL" id="KAI5661336.1"/>
    </source>
</evidence>
<comment type="caution">
    <text evidence="1">The sequence shown here is derived from an EMBL/GenBank/DDBJ whole genome shotgun (WGS) entry which is preliminary data.</text>
</comment>
<protein>
    <submittedName>
        <fullName evidence="1">Uncharacterized protein</fullName>
    </submittedName>
</protein>
<dbReference type="Proteomes" id="UP001060085">
    <property type="component" value="Linkage Group LG05"/>
</dbReference>
<name>A0ACC0APC6_CATRO</name>
<organism evidence="1 2">
    <name type="scientific">Catharanthus roseus</name>
    <name type="common">Madagascar periwinkle</name>
    <name type="synonym">Vinca rosea</name>
    <dbReference type="NCBI Taxonomy" id="4058"/>
    <lineage>
        <taxon>Eukaryota</taxon>
        <taxon>Viridiplantae</taxon>
        <taxon>Streptophyta</taxon>
        <taxon>Embryophyta</taxon>
        <taxon>Tracheophyta</taxon>
        <taxon>Spermatophyta</taxon>
        <taxon>Magnoliopsida</taxon>
        <taxon>eudicotyledons</taxon>
        <taxon>Gunneridae</taxon>
        <taxon>Pentapetalae</taxon>
        <taxon>asterids</taxon>
        <taxon>lamiids</taxon>
        <taxon>Gentianales</taxon>
        <taxon>Apocynaceae</taxon>
        <taxon>Rauvolfioideae</taxon>
        <taxon>Vinceae</taxon>
        <taxon>Catharanthinae</taxon>
        <taxon>Catharanthus</taxon>
    </lineage>
</organism>
<accession>A0ACC0APC6</accession>
<evidence type="ECO:0000313" key="2">
    <source>
        <dbReference type="Proteomes" id="UP001060085"/>
    </source>
</evidence>